<gene>
    <name evidence="3" type="ORF">ALC60_05962</name>
</gene>
<sequence length="285" mass="32542">MSDKKVYATKKGSKTSTTVSRRSKISNRLPQNRFVMEQDYENVSMSAKKLRMSYNNFEVGQDPAFGYRILFINKKECIDHVQKRMGTRLRNLKKSTKSLGGKGKLTAKLIDDLTIFYGLAIRRNSHSVEEMRKEIWATFYHKISTDEKPQHDYCPPGEDSWCSWQCAKATNSLESYTHKPPLNEVVFNAIKPVYENLSRDDLLNRCLDGYSNGMSILHIMDTLSLTIGPNCYNFCDKADANRVATTERSMTDEAKNARRASKSFRKEEGENLNLEGQLYGAGIAE</sequence>
<dbReference type="EMBL" id="KQ982551">
    <property type="protein sequence ID" value="KYQ55158.1"/>
    <property type="molecule type" value="Genomic_DNA"/>
</dbReference>
<accession>A0A151X4K8</accession>
<evidence type="ECO:0000259" key="2">
    <source>
        <dbReference type="Pfam" id="PF20700"/>
    </source>
</evidence>
<feature type="region of interest" description="Disordered" evidence="1">
    <location>
        <begin position="1"/>
        <end position="25"/>
    </location>
</feature>
<evidence type="ECO:0000313" key="3">
    <source>
        <dbReference type="EMBL" id="KYQ55158.1"/>
    </source>
</evidence>
<organism evidence="3 4">
    <name type="scientific">Mycetomoellerius zeteki</name>
    <dbReference type="NCBI Taxonomy" id="64791"/>
    <lineage>
        <taxon>Eukaryota</taxon>
        <taxon>Metazoa</taxon>
        <taxon>Ecdysozoa</taxon>
        <taxon>Arthropoda</taxon>
        <taxon>Hexapoda</taxon>
        <taxon>Insecta</taxon>
        <taxon>Pterygota</taxon>
        <taxon>Neoptera</taxon>
        <taxon>Endopterygota</taxon>
        <taxon>Hymenoptera</taxon>
        <taxon>Apocrita</taxon>
        <taxon>Aculeata</taxon>
        <taxon>Formicoidea</taxon>
        <taxon>Formicidae</taxon>
        <taxon>Myrmicinae</taxon>
        <taxon>Mycetomoellerius</taxon>
    </lineage>
</organism>
<dbReference type="InterPro" id="IPR049012">
    <property type="entry name" value="Mutator_transp_dom"/>
</dbReference>
<dbReference type="AlphaFoldDB" id="A0A151X4K8"/>
<dbReference type="Pfam" id="PF20700">
    <property type="entry name" value="Mutator"/>
    <property type="match status" value="1"/>
</dbReference>
<keyword evidence="4" id="KW-1185">Reference proteome</keyword>
<feature type="domain" description="Mutator-like transposase" evidence="2">
    <location>
        <begin position="72"/>
        <end position="162"/>
    </location>
</feature>
<reference evidence="3 4" key="1">
    <citation type="submission" date="2015-09" db="EMBL/GenBank/DDBJ databases">
        <title>Trachymyrmex zeteki WGS genome.</title>
        <authorList>
            <person name="Nygaard S."/>
            <person name="Hu H."/>
            <person name="Boomsma J."/>
            <person name="Zhang G."/>
        </authorList>
    </citation>
    <scope>NUCLEOTIDE SEQUENCE [LARGE SCALE GENOMIC DNA]</scope>
    <source>
        <strain evidence="3">Tzet28-1</strain>
        <tissue evidence="3">Whole body</tissue>
    </source>
</reference>
<dbReference type="Proteomes" id="UP000075809">
    <property type="component" value="Unassembled WGS sequence"/>
</dbReference>
<feature type="region of interest" description="Disordered" evidence="1">
    <location>
        <begin position="246"/>
        <end position="267"/>
    </location>
</feature>
<evidence type="ECO:0000256" key="1">
    <source>
        <dbReference type="SAM" id="MobiDB-lite"/>
    </source>
</evidence>
<proteinExistence type="predicted"/>
<name>A0A151X4K8_9HYME</name>
<evidence type="ECO:0000313" key="4">
    <source>
        <dbReference type="Proteomes" id="UP000075809"/>
    </source>
</evidence>
<protein>
    <recommendedName>
        <fullName evidence="2">Mutator-like transposase domain-containing protein</fullName>
    </recommendedName>
</protein>